<evidence type="ECO:0000256" key="1">
    <source>
        <dbReference type="ARBA" id="ARBA00023015"/>
    </source>
</evidence>
<keyword evidence="4" id="KW-0597">Phosphoprotein</keyword>
<dbReference type="SUPFAM" id="SSF52172">
    <property type="entry name" value="CheY-like"/>
    <property type="match status" value="1"/>
</dbReference>
<evidence type="ECO:0000313" key="8">
    <source>
        <dbReference type="Proteomes" id="UP000572212"/>
    </source>
</evidence>
<dbReference type="PRINTS" id="PR00032">
    <property type="entry name" value="HTHARAC"/>
</dbReference>
<keyword evidence="8" id="KW-1185">Reference proteome</keyword>
<proteinExistence type="predicted"/>
<dbReference type="Gene3D" id="3.40.50.2300">
    <property type="match status" value="1"/>
</dbReference>
<dbReference type="PROSITE" id="PS50110">
    <property type="entry name" value="RESPONSE_REGULATORY"/>
    <property type="match status" value="1"/>
</dbReference>
<dbReference type="PANTHER" id="PTHR43280">
    <property type="entry name" value="ARAC-FAMILY TRANSCRIPTIONAL REGULATOR"/>
    <property type="match status" value="1"/>
</dbReference>
<dbReference type="InterPro" id="IPR011006">
    <property type="entry name" value="CheY-like_superfamily"/>
</dbReference>
<evidence type="ECO:0000256" key="2">
    <source>
        <dbReference type="ARBA" id="ARBA00023125"/>
    </source>
</evidence>
<dbReference type="PROSITE" id="PS00041">
    <property type="entry name" value="HTH_ARAC_FAMILY_1"/>
    <property type="match status" value="1"/>
</dbReference>
<accession>A0A841RQL0</accession>
<name>A0A841RQL0_9BACI</name>
<evidence type="ECO:0000259" key="6">
    <source>
        <dbReference type="PROSITE" id="PS50110"/>
    </source>
</evidence>
<gene>
    <name evidence="7" type="ORF">GGQ92_002948</name>
</gene>
<dbReference type="PROSITE" id="PS01124">
    <property type="entry name" value="HTH_ARAC_FAMILY_2"/>
    <property type="match status" value="1"/>
</dbReference>
<dbReference type="CDD" id="cd17536">
    <property type="entry name" value="REC_YesN-like"/>
    <property type="match status" value="1"/>
</dbReference>
<comment type="caution">
    <text evidence="7">The sequence shown here is derived from an EMBL/GenBank/DDBJ whole genome shotgun (WGS) entry which is preliminary data.</text>
</comment>
<dbReference type="SMART" id="SM00342">
    <property type="entry name" value="HTH_ARAC"/>
    <property type="match status" value="1"/>
</dbReference>
<keyword evidence="1" id="KW-0805">Transcription regulation</keyword>
<dbReference type="SUPFAM" id="SSF46689">
    <property type="entry name" value="Homeodomain-like"/>
    <property type="match status" value="2"/>
</dbReference>
<dbReference type="Pfam" id="PF00072">
    <property type="entry name" value="Response_reg"/>
    <property type="match status" value="1"/>
</dbReference>
<sequence>MRVVIAEDEMLERKAMRKFLEEHFHDIEIVGEAVNGRKAIELAEEQKPDLMLMDIKMPGIDGLEAMERISKTHPMIKFIVVSAYDSFRYAKQAMKFGVKEYILKPSNQEEAIRAILNVKKEIARDRQMNENRRAFFLTKIMQGEEIKSLQQSLFPEMKSGFFIVMNQTVPLPINYLQKDQVALYISNEKLDNAAVLTKVRTLQLQLGAHVYIGIGHPSSQVEDLTNSYYEAKQALFQLVEAGQKKYGFPPLRKTGPDITPFFQALEEGNEDRVWLLFEEIVDQLDVECYFKIKQLVEEKERTFPDIPSHQLQTASDWRGFLEMVCYEIREYYQSKNKIGRAKQYISENYQQSLTLEEVADVTELSPNYFSQLFREETGYTFSDYVTEVRIQTAKELLRENNATLKEISSHIGYRDPNYFSRVFKKQVGISPKQYQNQIIKK</sequence>
<dbReference type="GO" id="GO:0043565">
    <property type="term" value="F:sequence-specific DNA binding"/>
    <property type="evidence" value="ECO:0007669"/>
    <property type="project" value="InterPro"/>
</dbReference>
<dbReference type="InterPro" id="IPR001789">
    <property type="entry name" value="Sig_transdc_resp-reg_receiver"/>
</dbReference>
<evidence type="ECO:0000259" key="5">
    <source>
        <dbReference type="PROSITE" id="PS01124"/>
    </source>
</evidence>
<dbReference type="AlphaFoldDB" id="A0A841RQL0"/>
<reference evidence="7 8" key="1">
    <citation type="submission" date="2020-08" db="EMBL/GenBank/DDBJ databases">
        <title>Genomic Encyclopedia of Type Strains, Phase IV (KMG-IV): sequencing the most valuable type-strain genomes for metagenomic binning, comparative biology and taxonomic classification.</title>
        <authorList>
            <person name="Goeker M."/>
        </authorList>
    </citation>
    <scope>NUCLEOTIDE SEQUENCE [LARGE SCALE GENOMIC DNA]</scope>
    <source>
        <strain evidence="7 8">DSM 11805</strain>
    </source>
</reference>
<protein>
    <submittedName>
        <fullName evidence="7">Two-component system response regulator YesN</fullName>
    </submittedName>
</protein>
<dbReference type="InterPro" id="IPR018060">
    <property type="entry name" value="HTH_AraC"/>
</dbReference>
<keyword evidence="2" id="KW-0238">DNA-binding</keyword>
<dbReference type="Gene3D" id="1.10.10.60">
    <property type="entry name" value="Homeodomain-like"/>
    <property type="match status" value="2"/>
</dbReference>
<dbReference type="Pfam" id="PF12833">
    <property type="entry name" value="HTH_18"/>
    <property type="match status" value="1"/>
</dbReference>
<feature type="domain" description="Response regulatory" evidence="6">
    <location>
        <begin position="2"/>
        <end position="119"/>
    </location>
</feature>
<evidence type="ECO:0000313" key="7">
    <source>
        <dbReference type="EMBL" id="MBB6514127.1"/>
    </source>
</evidence>
<organism evidence="7 8">
    <name type="scientific">Gracilibacillus halotolerans</name>
    <dbReference type="NCBI Taxonomy" id="74386"/>
    <lineage>
        <taxon>Bacteria</taxon>
        <taxon>Bacillati</taxon>
        <taxon>Bacillota</taxon>
        <taxon>Bacilli</taxon>
        <taxon>Bacillales</taxon>
        <taxon>Bacillaceae</taxon>
        <taxon>Gracilibacillus</taxon>
    </lineage>
</organism>
<dbReference type="InterPro" id="IPR018062">
    <property type="entry name" value="HTH_AraC-typ_CS"/>
</dbReference>
<dbReference type="InterPro" id="IPR020449">
    <property type="entry name" value="Tscrpt_reg_AraC-type_HTH"/>
</dbReference>
<keyword evidence="3" id="KW-0804">Transcription</keyword>
<feature type="modified residue" description="4-aspartylphosphate" evidence="4">
    <location>
        <position position="54"/>
    </location>
</feature>
<dbReference type="SMART" id="SM00448">
    <property type="entry name" value="REC"/>
    <property type="match status" value="1"/>
</dbReference>
<dbReference type="EMBL" id="JACHON010000023">
    <property type="protein sequence ID" value="MBB6514127.1"/>
    <property type="molecule type" value="Genomic_DNA"/>
</dbReference>
<dbReference type="GO" id="GO:0003700">
    <property type="term" value="F:DNA-binding transcription factor activity"/>
    <property type="evidence" value="ECO:0007669"/>
    <property type="project" value="InterPro"/>
</dbReference>
<evidence type="ECO:0000256" key="4">
    <source>
        <dbReference type="PROSITE-ProRule" id="PRU00169"/>
    </source>
</evidence>
<dbReference type="InterPro" id="IPR009057">
    <property type="entry name" value="Homeodomain-like_sf"/>
</dbReference>
<dbReference type="Proteomes" id="UP000572212">
    <property type="component" value="Unassembled WGS sequence"/>
</dbReference>
<dbReference type="PANTHER" id="PTHR43280:SF10">
    <property type="entry name" value="REGULATORY PROTEIN POCR"/>
    <property type="match status" value="1"/>
</dbReference>
<feature type="domain" description="HTH araC/xylS-type" evidence="5">
    <location>
        <begin position="339"/>
        <end position="437"/>
    </location>
</feature>
<dbReference type="RefSeq" id="WP_184250561.1">
    <property type="nucleotide sequence ID" value="NZ_BAAACU010000014.1"/>
</dbReference>
<evidence type="ECO:0000256" key="3">
    <source>
        <dbReference type="ARBA" id="ARBA00023163"/>
    </source>
</evidence>
<dbReference type="GO" id="GO:0000160">
    <property type="term" value="P:phosphorelay signal transduction system"/>
    <property type="evidence" value="ECO:0007669"/>
    <property type="project" value="InterPro"/>
</dbReference>